<dbReference type="EMBL" id="LR797271">
    <property type="protein sequence ID" value="CAB4198355.1"/>
    <property type="molecule type" value="Genomic_DNA"/>
</dbReference>
<sequence length="99" mass="11167">MAQTNHSKTFGKAIRRPGTVDRHDYLQGAMANAKRGQELPHTKLLDIDVVTIRSAKRQRESLLKYIRENLGNTALAKQFGVHQRTIEKVLSYEAHGDVA</sequence>
<protein>
    <submittedName>
        <fullName evidence="1">Uncharacterized protein</fullName>
    </submittedName>
</protein>
<gene>
    <name evidence="1" type="ORF">UFOVP1309_75</name>
</gene>
<reference evidence="1" key="1">
    <citation type="submission" date="2020-05" db="EMBL/GenBank/DDBJ databases">
        <authorList>
            <person name="Chiriac C."/>
            <person name="Salcher M."/>
            <person name="Ghai R."/>
            <person name="Kavagutti S V."/>
        </authorList>
    </citation>
    <scope>NUCLEOTIDE SEQUENCE</scope>
</reference>
<evidence type="ECO:0000313" key="1">
    <source>
        <dbReference type="EMBL" id="CAB4198355.1"/>
    </source>
</evidence>
<organism evidence="1">
    <name type="scientific">uncultured Caudovirales phage</name>
    <dbReference type="NCBI Taxonomy" id="2100421"/>
    <lineage>
        <taxon>Viruses</taxon>
        <taxon>Duplodnaviria</taxon>
        <taxon>Heunggongvirae</taxon>
        <taxon>Uroviricota</taxon>
        <taxon>Caudoviricetes</taxon>
        <taxon>Peduoviridae</taxon>
        <taxon>Maltschvirus</taxon>
        <taxon>Maltschvirus maltsch</taxon>
    </lineage>
</organism>
<name>A0A6J5S0J7_9CAUD</name>
<accession>A0A6J5S0J7</accession>
<proteinExistence type="predicted"/>